<evidence type="ECO:0000256" key="5">
    <source>
        <dbReference type="ARBA" id="ARBA00023242"/>
    </source>
</evidence>
<evidence type="ECO:0000256" key="1">
    <source>
        <dbReference type="ARBA" id="ARBA00004123"/>
    </source>
</evidence>
<organism evidence="8 9">
    <name type="scientific">Sphagnum jensenii</name>
    <dbReference type="NCBI Taxonomy" id="128206"/>
    <lineage>
        <taxon>Eukaryota</taxon>
        <taxon>Viridiplantae</taxon>
        <taxon>Streptophyta</taxon>
        <taxon>Embryophyta</taxon>
        <taxon>Bryophyta</taxon>
        <taxon>Sphagnophytina</taxon>
        <taxon>Sphagnopsida</taxon>
        <taxon>Sphagnales</taxon>
        <taxon>Sphagnaceae</taxon>
        <taxon>Sphagnum</taxon>
    </lineage>
</organism>
<evidence type="ECO:0000259" key="7">
    <source>
        <dbReference type="PROSITE" id="PS51032"/>
    </source>
</evidence>
<feature type="domain" description="AP2/ERF" evidence="7">
    <location>
        <begin position="346"/>
        <end position="403"/>
    </location>
</feature>
<dbReference type="InterPro" id="IPR016177">
    <property type="entry name" value="DNA-bd_dom_sf"/>
</dbReference>
<dbReference type="Gene3D" id="3.30.730.10">
    <property type="entry name" value="AP2/ERF domain"/>
    <property type="match status" value="1"/>
</dbReference>
<evidence type="ECO:0000256" key="3">
    <source>
        <dbReference type="ARBA" id="ARBA00023125"/>
    </source>
</evidence>
<proteinExistence type="predicted"/>
<feature type="compositionally biased region" description="Low complexity" evidence="6">
    <location>
        <begin position="106"/>
        <end position="126"/>
    </location>
</feature>
<dbReference type="EMBL" id="OZ023708">
    <property type="protein sequence ID" value="CAK9879916.1"/>
    <property type="molecule type" value="Genomic_DNA"/>
</dbReference>
<dbReference type="SUPFAM" id="SSF54171">
    <property type="entry name" value="DNA-binding domain"/>
    <property type="match status" value="1"/>
</dbReference>
<keyword evidence="9" id="KW-1185">Reference proteome</keyword>
<dbReference type="PANTHER" id="PTHR31677:SF75">
    <property type="entry name" value="ETHYLENE-RESPONSIVE TRANSCRIPTION FACTOR ERF084"/>
    <property type="match status" value="1"/>
</dbReference>
<feature type="region of interest" description="Disordered" evidence="6">
    <location>
        <begin position="87"/>
        <end position="126"/>
    </location>
</feature>
<evidence type="ECO:0000256" key="4">
    <source>
        <dbReference type="ARBA" id="ARBA00023163"/>
    </source>
</evidence>
<evidence type="ECO:0000313" key="8">
    <source>
        <dbReference type="EMBL" id="CAK9879916.1"/>
    </source>
</evidence>
<keyword evidence="5" id="KW-0539">Nucleus</keyword>
<dbReference type="PANTHER" id="PTHR31677">
    <property type="entry name" value="AP2 DOMAIN CLASS TRANSCRIPTION FACTOR"/>
    <property type="match status" value="1"/>
</dbReference>
<keyword evidence="2" id="KW-0805">Transcription regulation</keyword>
<comment type="subcellular location">
    <subcellularLocation>
        <location evidence="1">Nucleus</location>
    </subcellularLocation>
</comment>
<name>A0ABP1BU91_9BRYO</name>
<dbReference type="SMART" id="SM00380">
    <property type="entry name" value="AP2"/>
    <property type="match status" value="1"/>
</dbReference>
<reference evidence="8" key="1">
    <citation type="submission" date="2024-03" db="EMBL/GenBank/DDBJ databases">
        <authorList>
            <consortium name="ELIXIR-Norway"/>
            <consortium name="Elixir Norway"/>
        </authorList>
    </citation>
    <scope>NUCLEOTIDE SEQUENCE</scope>
</reference>
<dbReference type="CDD" id="cd00018">
    <property type="entry name" value="AP2"/>
    <property type="match status" value="1"/>
</dbReference>
<sequence>MALHDMVLQGCSTVPKRKWRDSLTEVAAAAPCKREKLLQQSTGLFLDDSPALMYSSGKCLICLGPTVHPFCPVCVCDYQDDIAPPQPRFQAATSADSSLQQQQRHSWSNNSGSSSPPAAADLSSSSSWISNNSGSCITDHRTQQFSNVSSSSYEQSVLLPDADLLSLCSIVHKSDAMPAAASEIHRNVQEDLEGIAAVVGPRALFGKSTTSTLCTTIVSASSEVVSSSSSFRQPAGPTRASLPHEVAALNNSAFNNEHIYSSSTSEAAAVMLSGSPKVVQMLRASRPIVEDVKGSASSLQISRMKPSVKKMAKKKSYSENLRSNSETRGGGKVVDVAASCSSTARVYRGVRKRPWGRWSAEIRDRIGKCRHWLGTFDTAEDAARAYDAAARNLRGAKARTNFVIPSSCSSSPSAAPDQPVPFSAPEKISRARISTGRLGVELPRDPIAPTLMQERRSTVSAGSMMRISSTSHLHAVVSSSHPVTVDRRDQYISQQEAAALQLTAAGGVQYQLPPIRPLELDLKLGFCSPKTAASSSLEICAQEPPSAKTHNHQSIQPSSSATRHHQSMQLSSSATYQSFHPSSATFQSIQQSSAEFQRIQQSSSALFQLP</sequence>
<accession>A0ABP1BU91</accession>
<protein>
    <recommendedName>
        <fullName evidence="7">AP2/ERF domain-containing protein</fullName>
    </recommendedName>
</protein>
<dbReference type="InterPro" id="IPR036955">
    <property type="entry name" value="AP2/ERF_dom_sf"/>
</dbReference>
<keyword evidence="3" id="KW-0238">DNA-binding</keyword>
<evidence type="ECO:0000313" key="9">
    <source>
        <dbReference type="Proteomes" id="UP001497522"/>
    </source>
</evidence>
<gene>
    <name evidence="8" type="ORF">CSSPJE1EN2_LOCUS21405</name>
</gene>
<dbReference type="PROSITE" id="PS51032">
    <property type="entry name" value="AP2_ERF"/>
    <property type="match status" value="1"/>
</dbReference>
<evidence type="ECO:0000256" key="6">
    <source>
        <dbReference type="SAM" id="MobiDB-lite"/>
    </source>
</evidence>
<keyword evidence="4" id="KW-0804">Transcription</keyword>
<dbReference type="Proteomes" id="UP001497522">
    <property type="component" value="Chromosome 7"/>
</dbReference>
<feature type="compositionally biased region" description="Polar residues" evidence="6">
    <location>
        <begin position="552"/>
        <end position="574"/>
    </location>
</feature>
<feature type="region of interest" description="Disordered" evidence="6">
    <location>
        <begin position="543"/>
        <end position="574"/>
    </location>
</feature>
<evidence type="ECO:0000256" key="2">
    <source>
        <dbReference type="ARBA" id="ARBA00023015"/>
    </source>
</evidence>
<dbReference type="Pfam" id="PF00847">
    <property type="entry name" value="AP2"/>
    <property type="match status" value="1"/>
</dbReference>
<dbReference type="PRINTS" id="PR00367">
    <property type="entry name" value="ETHRSPELEMNT"/>
</dbReference>
<dbReference type="InterPro" id="IPR001471">
    <property type="entry name" value="AP2/ERF_dom"/>
</dbReference>
<feature type="compositionally biased region" description="Polar residues" evidence="6">
    <location>
        <begin position="91"/>
        <end position="105"/>
    </location>
</feature>